<dbReference type="InterPro" id="IPR000203">
    <property type="entry name" value="GPS"/>
</dbReference>
<dbReference type="InterPro" id="IPR046338">
    <property type="entry name" value="GAIN_dom_sf"/>
</dbReference>
<dbReference type="Gene3D" id="1.20.1070.10">
    <property type="entry name" value="Rhodopsin 7-helix transmembrane proteins"/>
    <property type="match status" value="1"/>
</dbReference>
<dbReference type="SUPFAM" id="SSF81321">
    <property type="entry name" value="Family A G protein-coupled receptor-like"/>
    <property type="match status" value="1"/>
</dbReference>
<evidence type="ECO:0000256" key="6">
    <source>
        <dbReference type="ARBA" id="ARBA00023157"/>
    </source>
</evidence>
<keyword evidence="3 8" id="KW-0812">Transmembrane</keyword>
<dbReference type="Gene3D" id="2.60.220.50">
    <property type="match status" value="1"/>
</dbReference>
<comment type="similarity">
    <text evidence="2">Belongs to the G-protein coupled receptor 2 family. Adhesion G-protein coupled receptor (ADGR) subfamily.</text>
</comment>
<dbReference type="PANTHER" id="PTHR45813">
    <property type="entry name" value="IG-LIKE DOMAIN-CONTAINING PROTEIN"/>
    <property type="match status" value="1"/>
</dbReference>
<keyword evidence="6" id="KW-1015">Disulfide bond</keyword>
<dbReference type="AlphaFoldDB" id="A0A673BPK4"/>
<evidence type="ECO:0008006" key="13">
    <source>
        <dbReference type="Google" id="ProtNLM"/>
    </source>
</evidence>
<dbReference type="PANTHER" id="PTHR45813:SF2">
    <property type="entry name" value="ADHESION G-PROTEIN COUPLED RECEPTOR F3"/>
    <property type="match status" value="1"/>
</dbReference>
<comment type="subcellular location">
    <subcellularLocation>
        <location evidence="1">Membrane</location>
        <topology evidence="1">Multi-pass membrane protein</topology>
    </subcellularLocation>
</comment>
<organism evidence="11 12">
    <name type="scientific">Sphaeramia orbicularis</name>
    <name type="common">orbiculate cardinalfish</name>
    <dbReference type="NCBI Taxonomy" id="375764"/>
    <lineage>
        <taxon>Eukaryota</taxon>
        <taxon>Metazoa</taxon>
        <taxon>Chordata</taxon>
        <taxon>Craniata</taxon>
        <taxon>Vertebrata</taxon>
        <taxon>Euteleostomi</taxon>
        <taxon>Actinopterygii</taxon>
        <taxon>Neopterygii</taxon>
        <taxon>Teleostei</taxon>
        <taxon>Neoteleostei</taxon>
        <taxon>Acanthomorphata</taxon>
        <taxon>Gobiaria</taxon>
        <taxon>Kurtiformes</taxon>
        <taxon>Apogonoidei</taxon>
        <taxon>Apogonidae</taxon>
        <taxon>Apogoninae</taxon>
        <taxon>Sphaeramia</taxon>
    </lineage>
</organism>
<accession>A0A673BPK4</accession>
<dbReference type="InParanoid" id="A0A673BPK4"/>
<evidence type="ECO:0000256" key="7">
    <source>
        <dbReference type="ARBA" id="ARBA00023180"/>
    </source>
</evidence>
<evidence type="ECO:0000256" key="8">
    <source>
        <dbReference type="SAM" id="Phobius"/>
    </source>
</evidence>
<keyword evidence="12" id="KW-1185">Reference proteome</keyword>
<reference evidence="11" key="2">
    <citation type="submission" date="2025-08" db="UniProtKB">
        <authorList>
            <consortium name="Ensembl"/>
        </authorList>
    </citation>
    <scope>IDENTIFICATION</scope>
</reference>
<dbReference type="Pfam" id="PF00002">
    <property type="entry name" value="7tm_2"/>
    <property type="match status" value="1"/>
</dbReference>
<feature type="transmembrane region" description="Helical" evidence="8">
    <location>
        <begin position="210"/>
        <end position="230"/>
    </location>
</feature>
<dbReference type="PRINTS" id="PR00249">
    <property type="entry name" value="GPCRSECRETIN"/>
</dbReference>
<dbReference type="InterPro" id="IPR017981">
    <property type="entry name" value="GPCR_2-like_7TM"/>
</dbReference>
<keyword evidence="4 8" id="KW-1133">Transmembrane helix</keyword>
<dbReference type="GO" id="GO:0004930">
    <property type="term" value="F:G protein-coupled receptor activity"/>
    <property type="evidence" value="ECO:0007669"/>
    <property type="project" value="InterPro"/>
</dbReference>
<feature type="transmembrane region" description="Helical" evidence="8">
    <location>
        <begin position="242"/>
        <end position="263"/>
    </location>
</feature>
<feature type="transmembrane region" description="Helical" evidence="8">
    <location>
        <begin position="134"/>
        <end position="160"/>
    </location>
</feature>
<keyword evidence="7" id="KW-0325">Glycoprotein</keyword>
<evidence type="ECO:0000256" key="3">
    <source>
        <dbReference type="ARBA" id="ARBA00022692"/>
    </source>
</evidence>
<dbReference type="PROSITE" id="PS50221">
    <property type="entry name" value="GAIN_B"/>
    <property type="match status" value="1"/>
</dbReference>
<evidence type="ECO:0000313" key="12">
    <source>
        <dbReference type="Proteomes" id="UP000472271"/>
    </source>
</evidence>
<reference evidence="11" key="1">
    <citation type="submission" date="2019-06" db="EMBL/GenBank/DDBJ databases">
        <authorList>
            <consortium name="Wellcome Sanger Institute Data Sharing"/>
        </authorList>
    </citation>
    <scope>NUCLEOTIDE SEQUENCE [LARGE SCALE GENOMIC DNA]</scope>
</reference>
<dbReference type="FunFam" id="1.20.1070.10:FF:000058">
    <property type="entry name" value="Adhesion G protein-coupled receptor F5"/>
    <property type="match status" value="1"/>
</dbReference>
<evidence type="ECO:0000256" key="5">
    <source>
        <dbReference type="ARBA" id="ARBA00023136"/>
    </source>
</evidence>
<feature type="domain" description="G-protein coupled receptors family 2 profile 2" evidence="10">
    <location>
        <begin position="131"/>
        <end position="395"/>
    </location>
</feature>
<evidence type="ECO:0000256" key="2">
    <source>
        <dbReference type="ARBA" id="ARBA00007343"/>
    </source>
</evidence>
<dbReference type="GO" id="GO:0016020">
    <property type="term" value="C:membrane"/>
    <property type="evidence" value="ECO:0007669"/>
    <property type="project" value="UniProtKB-SubCell"/>
</dbReference>
<feature type="transmembrane region" description="Helical" evidence="8">
    <location>
        <begin position="337"/>
        <end position="361"/>
    </location>
</feature>
<dbReference type="GO" id="GO:0007189">
    <property type="term" value="P:adenylate cyclase-activating G protein-coupled receptor signaling pathway"/>
    <property type="evidence" value="ECO:0007669"/>
    <property type="project" value="TreeGrafter"/>
</dbReference>
<dbReference type="Pfam" id="PF01825">
    <property type="entry name" value="GPS"/>
    <property type="match status" value="1"/>
</dbReference>
<feature type="domain" description="GAIN-B" evidence="9">
    <location>
        <begin position="1"/>
        <end position="127"/>
    </location>
</feature>
<name>A0A673BPK4_9TELE</name>
<evidence type="ECO:0000256" key="1">
    <source>
        <dbReference type="ARBA" id="ARBA00004141"/>
    </source>
</evidence>
<evidence type="ECO:0000313" key="11">
    <source>
        <dbReference type="Ensembl" id="ENSSORP00005043710.1"/>
    </source>
</evidence>
<feature type="transmembrane region" description="Helical" evidence="8">
    <location>
        <begin position="294"/>
        <end position="317"/>
    </location>
</feature>
<evidence type="ECO:0000256" key="4">
    <source>
        <dbReference type="ARBA" id="ARBA00022989"/>
    </source>
</evidence>
<dbReference type="InterPro" id="IPR051587">
    <property type="entry name" value="Adhesion_GPCR"/>
</dbReference>
<sequence length="408" mass="45948">MDGWMDGFKTVFNVSVFLTGSNLSQVKTAGFKNLQRYLPYNNGSEPNSIVVSTTTQSKQHSDVEIKINFKLLNPRPPNVELQCVWWDTSNAQWSPTGCKWEGPFNEGQCVCTHLSSFAILMSKVPVKLPGLTEITYVGLSVSVVSLIISLLIELIVWSHVVKTSGLYLRHTAQINICLCLLIADVCFLASSEPKTISSIWCQTFVVLKHFFYLSMFFWMLCLSSTLLHRTVFPFHEVSKKNYLRFSIILGYVCPLLIVFITFLTNKGGKAGHYFSRDTCWLIYSGTLKGSLHTFLIPVGIIVFVSVFSMLVVIMKLLGQTNNADKCNQIDKNAAKTVVRTVVLLTPIFGVTWIFGFGVTYLDLTHGDMASVVNYAFTLLNSFQFRSIQTFSQSIEQFHSIILMYIFSV</sequence>
<dbReference type="PROSITE" id="PS50261">
    <property type="entry name" value="G_PROTEIN_RECEP_F2_4"/>
    <property type="match status" value="1"/>
</dbReference>
<dbReference type="Proteomes" id="UP000472271">
    <property type="component" value="Chromosome 22"/>
</dbReference>
<dbReference type="SMART" id="SM00303">
    <property type="entry name" value="GPS"/>
    <property type="match status" value="1"/>
</dbReference>
<evidence type="ECO:0000259" key="9">
    <source>
        <dbReference type="PROSITE" id="PS50221"/>
    </source>
</evidence>
<proteinExistence type="inferred from homology"/>
<dbReference type="InterPro" id="IPR000832">
    <property type="entry name" value="GPCR_2_secretin-like"/>
</dbReference>
<dbReference type="InterPro" id="IPR057244">
    <property type="entry name" value="GAIN_B"/>
</dbReference>
<dbReference type="Ensembl" id="ENSSORT00005044821.1">
    <property type="protein sequence ID" value="ENSSORP00005043710.1"/>
    <property type="gene ID" value="ENSSORG00005020182.1"/>
</dbReference>
<keyword evidence="5 8" id="KW-0472">Membrane</keyword>
<reference evidence="11" key="3">
    <citation type="submission" date="2025-09" db="UniProtKB">
        <authorList>
            <consortium name="Ensembl"/>
        </authorList>
    </citation>
    <scope>IDENTIFICATION</scope>
</reference>
<evidence type="ECO:0000259" key="10">
    <source>
        <dbReference type="PROSITE" id="PS50261"/>
    </source>
</evidence>
<dbReference type="GO" id="GO:0007166">
    <property type="term" value="P:cell surface receptor signaling pathway"/>
    <property type="evidence" value="ECO:0007669"/>
    <property type="project" value="InterPro"/>
</dbReference>
<protein>
    <recommendedName>
        <fullName evidence="13">Adhesion G protein-coupled receptor F3b</fullName>
    </recommendedName>
</protein>